<evidence type="ECO:0000256" key="11">
    <source>
        <dbReference type="ARBA" id="ARBA00022989"/>
    </source>
</evidence>
<dbReference type="PANTHER" id="PTHR24027:SF433">
    <property type="entry name" value="CADHERIN 27-RELATED"/>
    <property type="match status" value="1"/>
</dbReference>
<dbReference type="FunFam" id="2.60.40.60:FF:000031">
    <property type="entry name" value="Cadherin 3"/>
    <property type="match status" value="1"/>
</dbReference>
<dbReference type="SMART" id="SM00112">
    <property type="entry name" value="CA"/>
    <property type="match status" value="5"/>
</dbReference>
<comment type="subunit">
    <text evidence="15">Homodimer. Component of a cadherin:catenin adhesion complex composed of at least of CDH26, beta-catenin/CTNNB1, alpha-catenin/CTNNA1 and p120 catenin/CTNND1.</text>
</comment>
<dbReference type="GO" id="GO:0000902">
    <property type="term" value="P:cell morphogenesis"/>
    <property type="evidence" value="ECO:0007669"/>
    <property type="project" value="TreeGrafter"/>
</dbReference>
<dbReference type="GO" id="GO:0007156">
    <property type="term" value="P:homophilic cell adhesion via plasma membrane adhesion molecules"/>
    <property type="evidence" value="ECO:0007669"/>
    <property type="project" value="InterPro"/>
</dbReference>
<dbReference type="Gene3D" id="2.60.40.60">
    <property type="entry name" value="Cadherins"/>
    <property type="match status" value="5"/>
</dbReference>
<evidence type="ECO:0000256" key="18">
    <source>
        <dbReference type="SAM" id="Phobius"/>
    </source>
</evidence>
<dbReference type="Proteomes" id="UP001364617">
    <property type="component" value="Unassembled WGS sequence"/>
</dbReference>
<evidence type="ECO:0000256" key="15">
    <source>
        <dbReference type="ARBA" id="ARBA00062925"/>
    </source>
</evidence>
<dbReference type="InterPro" id="IPR039808">
    <property type="entry name" value="Cadherin"/>
</dbReference>
<evidence type="ECO:0000256" key="10">
    <source>
        <dbReference type="ARBA" id="ARBA00022889"/>
    </source>
</evidence>
<dbReference type="PROSITE" id="PS00232">
    <property type="entry name" value="CADHERIN_1"/>
    <property type="match status" value="2"/>
</dbReference>
<dbReference type="FunFam" id="2.60.40.60:FF:000158">
    <property type="entry name" value="Dachsous cadherin-related 1"/>
    <property type="match status" value="1"/>
</dbReference>
<evidence type="ECO:0000256" key="16">
    <source>
        <dbReference type="ARBA" id="ARBA00069031"/>
    </source>
</evidence>
<evidence type="ECO:0000256" key="13">
    <source>
        <dbReference type="ARBA" id="ARBA00023180"/>
    </source>
</evidence>
<dbReference type="GO" id="GO:0055113">
    <property type="term" value="P:epiboly involved in gastrulation with mouth forming second"/>
    <property type="evidence" value="ECO:0007669"/>
    <property type="project" value="UniProtKB-ARBA"/>
</dbReference>
<evidence type="ECO:0000256" key="8">
    <source>
        <dbReference type="ARBA" id="ARBA00022737"/>
    </source>
</evidence>
<evidence type="ECO:0000256" key="12">
    <source>
        <dbReference type="ARBA" id="ARBA00023136"/>
    </source>
</evidence>
<feature type="domain" description="Cadherin" evidence="20">
    <location>
        <begin position="388"/>
        <end position="495"/>
    </location>
</feature>
<evidence type="ECO:0000256" key="19">
    <source>
        <dbReference type="SAM" id="SignalP"/>
    </source>
</evidence>
<accession>A0AAN9CE28</accession>
<dbReference type="GO" id="GO:0007043">
    <property type="term" value="P:cell-cell junction assembly"/>
    <property type="evidence" value="ECO:0007669"/>
    <property type="project" value="TreeGrafter"/>
</dbReference>
<keyword evidence="4" id="KW-0963">Cytoplasm</keyword>
<evidence type="ECO:0000256" key="7">
    <source>
        <dbReference type="ARBA" id="ARBA00022729"/>
    </source>
</evidence>
<dbReference type="PANTHER" id="PTHR24027">
    <property type="entry name" value="CADHERIN-23"/>
    <property type="match status" value="1"/>
</dbReference>
<dbReference type="GO" id="GO:0005912">
    <property type="term" value="C:adherens junction"/>
    <property type="evidence" value="ECO:0007669"/>
    <property type="project" value="TreeGrafter"/>
</dbReference>
<feature type="transmembrane region" description="Helical" evidence="18">
    <location>
        <begin position="606"/>
        <end position="627"/>
    </location>
</feature>
<feature type="signal peptide" evidence="19">
    <location>
        <begin position="1"/>
        <end position="21"/>
    </location>
</feature>
<dbReference type="GO" id="GO:0005737">
    <property type="term" value="C:cytoplasm"/>
    <property type="evidence" value="ECO:0007669"/>
    <property type="project" value="UniProtKB-SubCell"/>
</dbReference>
<comment type="subcellular location">
    <subcellularLocation>
        <location evidence="1">Cell membrane</location>
        <topology evidence="1">Single-pass type I membrane protein</topology>
    </subcellularLocation>
    <subcellularLocation>
        <location evidence="2">Cytoplasm</location>
    </subcellularLocation>
</comment>
<comment type="function">
    <text evidence="14">Cadherins are calcium-dependent cell adhesion proteins. They preferentially interact with themselves in a homophilic manner in connecting cells; cadherins may thus contribute to the sorting of heterogeneous cell types. Ligand for integrins alpha-E/beta-7, ITGAE:ITGAB7, alpha-4/beta-7, ITGA4:ITGAB7 and alpha-4/beta-1, ITGA4:ITGAB1 through which modulates CD4(+) T cells activation.</text>
</comment>
<dbReference type="EMBL" id="JAYKXH010000020">
    <property type="protein sequence ID" value="KAK7131874.1"/>
    <property type="molecule type" value="Genomic_DNA"/>
</dbReference>
<evidence type="ECO:0000313" key="22">
    <source>
        <dbReference type="Proteomes" id="UP001364617"/>
    </source>
</evidence>
<dbReference type="InterPro" id="IPR015919">
    <property type="entry name" value="Cadherin-like_sf"/>
</dbReference>
<dbReference type="GO" id="GO:0005509">
    <property type="term" value="F:calcium ion binding"/>
    <property type="evidence" value="ECO:0007669"/>
    <property type="project" value="UniProtKB-UniRule"/>
</dbReference>
<feature type="chain" id="PRO_5042879453" description="Cadherin-like protein 26" evidence="19">
    <location>
        <begin position="22"/>
        <end position="827"/>
    </location>
</feature>
<dbReference type="GO" id="GO:0016342">
    <property type="term" value="C:catenin complex"/>
    <property type="evidence" value="ECO:0007669"/>
    <property type="project" value="TreeGrafter"/>
</dbReference>
<dbReference type="GO" id="GO:0034332">
    <property type="term" value="P:adherens junction organization"/>
    <property type="evidence" value="ECO:0007669"/>
    <property type="project" value="TreeGrafter"/>
</dbReference>
<name>A0AAN9CE28_9TELE</name>
<keyword evidence="11 18" id="KW-1133">Transmembrane helix</keyword>
<dbReference type="PRINTS" id="PR01820">
    <property type="entry name" value="DESMOCOLLIN"/>
</dbReference>
<comment type="caution">
    <text evidence="21">The sequence shown here is derived from an EMBL/GenBank/DDBJ whole genome shotgun (WGS) entry which is preliminary data.</text>
</comment>
<dbReference type="Pfam" id="PF00028">
    <property type="entry name" value="Cadherin"/>
    <property type="match status" value="3"/>
</dbReference>
<dbReference type="InterPro" id="IPR002126">
    <property type="entry name" value="Cadherin-like_dom"/>
</dbReference>
<dbReference type="FunFam" id="2.60.40.60:FF:000011">
    <property type="entry name" value="Cadherin 1"/>
    <property type="match status" value="1"/>
</dbReference>
<dbReference type="PROSITE" id="PS50268">
    <property type="entry name" value="CADHERIN_2"/>
    <property type="match status" value="5"/>
</dbReference>
<dbReference type="GO" id="GO:0044331">
    <property type="term" value="P:cell-cell adhesion mediated by cadherin"/>
    <property type="evidence" value="ECO:0007669"/>
    <property type="project" value="TreeGrafter"/>
</dbReference>
<gene>
    <name evidence="21" type="ORF">R3I93_018440</name>
</gene>
<dbReference type="GO" id="GO:0045296">
    <property type="term" value="F:cadherin binding"/>
    <property type="evidence" value="ECO:0007669"/>
    <property type="project" value="TreeGrafter"/>
</dbReference>
<feature type="domain" description="Cadherin" evidence="20">
    <location>
        <begin position="60"/>
        <end position="136"/>
    </location>
</feature>
<feature type="domain" description="Cadherin" evidence="20">
    <location>
        <begin position="137"/>
        <end position="251"/>
    </location>
</feature>
<keyword evidence="10" id="KW-0130">Cell adhesion</keyword>
<sequence length="827" mass="92650">MKTLPVSLLLVLFTWTVCAWADRGRQKRAWIIESFTIEEENPGPFPYILGKIELERSYLFRYQLRGQGVDEEPKGILNIDHEGYVLVYKKLDFENKQGIKIVKSTFEARNSSNNEVDTRLGVHIQILDINDHAPEFQPSVYEVTVDESLAQGKDVLTVKAADDDDSSTNNGTFDLTIKSVTPKTENVEFYIKQQKGQTFGTVYFNGCLNYEKAQKYTILLEAKDRGEKIQLSSTGTLIINISDNNNNLPAFSGKTGSGKVKERETGVEVLRLQVTDKDTHGSKAWKAKYTIHGDEKEQFKIETDPDTNDGILTVVKQMDYEEQTYLNLSISVQNEIPYLSCKVKKQVPNAKWEVDVIPQTSGMSVENLYNTIPVTIYVEDVNDPPVFIPPVKHVQIMENIATGTSLATFTAKDMDGSHTNTFKFVKGEDIDGWITVDAKTGLVSTKKILDRESPFGINSTYRATLYAVDDGVPPLTGTATLFIHLNDENDNAPMLEVNTVHMCLNTEPTMANITAVDLDLPPYSSPFHYELLGDVKDKWSVEPTHGTTVSLVKENSVYSGHHLLQIKILDQQGLSSIQNLSVTVCDCSIAPNCHVRMTRVAKMGPAAAWIIVLTVLIFIAMCLMVLLMSCKADQKMIEMDDGFGHLIKSNTENPGTDCMDVFIKVPSSVCNQKTIYSNVSLNVSANVNSSQKSTSQTVIHKKQEAPQLLFPDQMFRRSIHRSSTRSSYRENSKRSSIRSGAFYGNTSYLSNKLAVIINKKLLALQTRDEEFVVYEPHCYTDEGQAMGRAELDPLSFPENDFDPEMLGNLDSRFSQLATISRPDLMQR</sequence>
<reference evidence="21 22" key="1">
    <citation type="submission" date="2024-02" db="EMBL/GenBank/DDBJ databases">
        <title>Chromosome-level genome assembly of the Eurasian Minnow (Phoxinus phoxinus).</title>
        <authorList>
            <person name="Oriowo T.O."/>
            <person name="Martin S."/>
            <person name="Stange M."/>
            <person name="Chrysostomakis Y."/>
            <person name="Brown T."/>
            <person name="Winkler S."/>
            <person name="Kukowka S."/>
            <person name="Myers E.W."/>
            <person name="Bohne A."/>
        </authorList>
    </citation>
    <scope>NUCLEOTIDE SEQUENCE [LARGE SCALE GENOMIC DNA]</scope>
    <source>
        <strain evidence="21">ZFMK-TIS-60720</strain>
        <tissue evidence="21">Whole Organism</tissue>
    </source>
</reference>
<proteinExistence type="predicted"/>
<evidence type="ECO:0000256" key="5">
    <source>
        <dbReference type="ARBA" id="ARBA00022692"/>
    </source>
</evidence>
<dbReference type="PRINTS" id="PR00205">
    <property type="entry name" value="CADHERIN"/>
</dbReference>
<evidence type="ECO:0000259" key="20">
    <source>
        <dbReference type="PROSITE" id="PS50268"/>
    </source>
</evidence>
<dbReference type="FunFam" id="2.60.40.60:FF:000095">
    <property type="entry name" value="Cadherin 13"/>
    <property type="match status" value="1"/>
</dbReference>
<dbReference type="GO" id="GO:0008013">
    <property type="term" value="F:beta-catenin binding"/>
    <property type="evidence" value="ECO:0007669"/>
    <property type="project" value="TreeGrafter"/>
</dbReference>
<organism evidence="21 22">
    <name type="scientific">Phoxinus phoxinus</name>
    <name type="common">Eurasian minnow</name>
    <dbReference type="NCBI Taxonomy" id="58324"/>
    <lineage>
        <taxon>Eukaryota</taxon>
        <taxon>Metazoa</taxon>
        <taxon>Chordata</taxon>
        <taxon>Craniata</taxon>
        <taxon>Vertebrata</taxon>
        <taxon>Euteleostomi</taxon>
        <taxon>Actinopterygii</taxon>
        <taxon>Neopterygii</taxon>
        <taxon>Teleostei</taxon>
        <taxon>Ostariophysi</taxon>
        <taxon>Cypriniformes</taxon>
        <taxon>Leuciscidae</taxon>
        <taxon>Phoxininae</taxon>
        <taxon>Phoxinus</taxon>
    </lineage>
</organism>
<dbReference type="GO" id="GO:0060027">
    <property type="term" value="P:convergent extension involved in gastrulation"/>
    <property type="evidence" value="ECO:0007669"/>
    <property type="project" value="UniProtKB-ARBA"/>
</dbReference>
<protein>
    <recommendedName>
        <fullName evidence="16">Cadherin-like protein 26</fullName>
    </recommendedName>
</protein>
<feature type="domain" description="Cadherin" evidence="20">
    <location>
        <begin position="510"/>
        <end position="593"/>
    </location>
</feature>
<keyword evidence="9 17" id="KW-0106">Calcium</keyword>
<evidence type="ECO:0000313" key="21">
    <source>
        <dbReference type="EMBL" id="KAK7131874.1"/>
    </source>
</evidence>
<evidence type="ECO:0000256" key="17">
    <source>
        <dbReference type="PROSITE-ProRule" id="PRU00043"/>
    </source>
</evidence>
<keyword evidence="5 18" id="KW-0812">Transmembrane</keyword>
<dbReference type="SUPFAM" id="SSF49313">
    <property type="entry name" value="Cadherin-like"/>
    <property type="match status" value="4"/>
</dbReference>
<keyword evidence="13" id="KW-0325">Glycoprotein</keyword>
<evidence type="ECO:0000256" key="9">
    <source>
        <dbReference type="ARBA" id="ARBA00022837"/>
    </source>
</evidence>
<dbReference type="InterPro" id="IPR020894">
    <property type="entry name" value="Cadherin_CS"/>
</dbReference>
<feature type="domain" description="Cadherin" evidence="20">
    <location>
        <begin position="266"/>
        <end position="387"/>
    </location>
</feature>
<evidence type="ECO:0000256" key="3">
    <source>
        <dbReference type="ARBA" id="ARBA00022475"/>
    </source>
</evidence>
<evidence type="ECO:0000256" key="4">
    <source>
        <dbReference type="ARBA" id="ARBA00022490"/>
    </source>
</evidence>
<evidence type="ECO:0000256" key="6">
    <source>
        <dbReference type="ARBA" id="ARBA00022723"/>
    </source>
</evidence>
<evidence type="ECO:0000256" key="1">
    <source>
        <dbReference type="ARBA" id="ARBA00004251"/>
    </source>
</evidence>
<evidence type="ECO:0000256" key="14">
    <source>
        <dbReference type="ARBA" id="ARBA00059993"/>
    </source>
</evidence>
<dbReference type="GO" id="GO:0016339">
    <property type="term" value="P:calcium-dependent cell-cell adhesion via plasma membrane cell adhesion molecules"/>
    <property type="evidence" value="ECO:0007669"/>
    <property type="project" value="TreeGrafter"/>
</dbReference>
<evidence type="ECO:0000256" key="2">
    <source>
        <dbReference type="ARBA" id="ARBA00004496"/>
    </source>
</evidence>
<keyword evidence="3" id="KW-1003">Cell membrane</keyword>
<dbReference type="AlphaFoldDB" id="A0AAN9CE28"/>
<dbReference type="GO" id="GO:0016477">
    <property type="term" value="P:cell migration"/>
    <property type="evidence" value="ECO:0007669"/>
    <property type="project" value="TreeGrafter"/>
</dbReference>
<keyword evidence="8" id="KW-0677">Repeat</keyword>
<keyword evidence="12 18" id="KW-0472">Membrane</keyword>
<dbReference type="FunFam" id="2.60.40.60:FF:000019">
    <property type="entry name" value="Cadherin 2"/>
    <property type="match status" value="1"/>
</dbReference>
<dbReference type="CDD" id="cd11304">
    <property type="entry name" value="Cadherin_repeat"/>
    <property type="match status" value="4"/>
</dbReference>
<keyword evidence="6" id="KW-0479">Metal-binding</keyword>
<keyword evidence="7 19" id="KW-0732">Signal</keyword>
<keyword evidence="22" id="KW-1185">Reference proteome</keyword>